<protein>
    <submittedName>
        <fullName evidence="4">2,4-dienoyl-CoA reductase</fullName>
    </submittedName>
</protein>
<dbReference type="GO" id="GO:0016491">
    <property type="term" value="F:oxidoreductase activity"/>
    <property type="evidence" value="ECO:0007669"/>
    <property type="project" value="UniProtKB-KW"/>
</dbReference>
<evidence type="ECO:0000256" key="2">
    <source>
        <dbReference type="ARBA" id="ARBA00023002"/>
    </source>
</evidence>
<feature type="domain" description="NADH:flavin oxidoreductase/NADH oxidase N-terminal" evidence="3">
    <location>
        <begin position="5"/>
        <end position="250"/>
    </location>
</feature>
<sequence>MEDVFTEAHIAGIKLKNKIIRSATHEGLADEVGNPSEALIKKYEVLAKGGVGAIITGYAAIMKNGKSPLVNMLMIDKDERIQYYKRLVERVHQYNIPIFLQITHCGRQTFSKTTGLPTVAPSAIKDKLYNEDIPQELNESGIYEIVENFASAIERAKKAGFDGVQLQLSHGYLLSSFLSPHMNKRIDKWGGSSENRFRIVKEIMKKSREKVGDFPIIAKINGYEKSKDGLKLDEAILIAKYLESSRCNAIEVSCGIAEEGFMASRGSFPFEMIAKYNHLMKKVPKILYPLVKIVLKNRFASPEPKYLYNVDNAKKIKENIKIPVIVVGGIRKLEDIKSIINYGQSDFISMARPFIIEPDIVKKFMEGKQQESGCIDCNYCQIGIEESFLKCYYGKV</sequence>
<evidence type="ECO:0000259" key="3">
    <source>
        <dbReference type="Pfam" id="PF00724"/>
    </source>
</evidence>
<dbReference type="Proteomes" id="UP000198847">
    <property type="component" value="Unassembled WGS sequence"/>
</dbReference>
<dbReference type="Pfam" id="PF00724">
    <property type="entry name" value="Oxidored_FMN"/>
    <property type="match status" value="2"/>
</dbReference>
<evidence type="ECO:0000313" key="4">
    <source>
        <dbReference type="EMBL" id="SEP47329.1"/>
    </source>
</evidence>
<name>A0A1H8Y5D2_9FIRM</name>
<dbReference type="AlphaFoldDB" id="A0A1H8Y5D2"/>
<accession>A0A1H8Y5D2</accession>
<gene>
    <name evidence="4" type="ORF">SAMN04490178_1449</name>
</gene>
<dbReference type="RefSeq" id="WP_091752316.1">
    <property type="nucleotide sequence ID" value="NZ_FODY01000044.1"/>
</dbReference>
<dbReference type="SUPFAM" id="SSF51395">
    <property type="entry name" value="FMN-linked oxidoreductases"/>
    <property type="match status" value="1"/>
</dbReference>
<dbReference type="EMBL" id="FODY01000044">
    <property type="protein sequence ID" value="SEP47329.1"/>
    <property type="molecule type" value="Genomic_DNA"/>
</dbReference>
<dbReference type="InterPro" id="IPR051799">
    <property type="entry name" value="NADH_flavin_oxidoreductase"/>
</dbReference>
<evidence type="ECO:0000313" key="5">
    <source>
        <dbReference type="Proteomes" id="UP000198847"/>
    </source>
</evidence>
<dbReference type="CDD" id="cd02803">
    <property type="entry name" value="OYE_like_FMN_family"/>
    <property type="match status" value="1"/>
</dbReference>
<keyword evidence="1" id="KW-0285">Flavoprotein</keyword>
<dbReference type="STRING" id="112903.SAMN04490178_1449"/>
<dbReference type="InterPro" id="IPR013785">
    <property type="entry name" value="Aldolase_TIM"/>
</dbReference>
<keyword evidence="5" id="KW-1185">Reference proteome</keyword>
<evidence type="ECO:0000256" key="1">
    <source>
        <dbReference type="ARBA" id="ARBA00022630"/>
    </source>
</evidence>
<feature type="domain" description="NADH:flavin oxidoreductase/NADH oxidase N-terminal" evidence="3">
    <location>
        <begin position="296"/>
        <end position="370"/>
    </location>
</feature>
<dbReference type="PANTHER" id="PTHR43656:SF2">
    <property type="entry name" value="BINDING OXIDOREDUCTASE, PUTATIVE (AFU_ORTHOLOGUE AFUA_2G08260)-RELATED"/>
    <property type="match status" value="1"/>
</dbReference>
<dbReference type="Gene3D" id="3.20.20.70">
    <property type="entry name" value="Aldolase class I"/>
    <property type="match status" value="1"/>
</dbReference>
<dbReference type="InterPro" id="IPR001155">
    <property type="entry name" value="OxRdtase_FMN_N"/>
</dbReference>
<keyword evidence="2" id="KW-0560">Oxidoreductase</keyword>
<reference evidence="4 5" key="1">
    <citation type="submission" date="2016-10" db="EMBL/GenBank/DDBJ databases">
        <authorList>
            <person name="de Groot N.N."/>
        </authorList>
    </citation>
    <scope>NUCLEOTIDE SEQUENCE [LARGE SCALE GENOMIC DNA]</scope>
    <source>
        <strain evidence="4 5">DSM 13305</strain>
    </source>
</reference>
<dbReference type="PANTHER" id="PTHR43656">
    <property type="entry name" value="BINDING OXIDOREDUCTASE, PUTATIVE (AFU_ORTHOLOGUE AFUA_2G08260)-RELATED"/>
    <property type="match status" value="1"/>
</dbReference>
<proteinExistence type="predicted"/>
<organism evidence="4 5">
    <name type="scientific">Propionispora vibrioides</name>
    <dbReference type="NCBI Taxonomy" id="112903"/>
    <lineage>
        <taxon>Bacteria</taxon>
        <taxon>Bacillati</taxon>
        <taxon>Bacillota</taxon>
        <taxon>Negativicutes</taxon>
        <taxon>Selenomonadales</taxon>
        <taxon>Sporomusaceae</taxon>
        <taxon>Propionispora</taxon>
    </lineage>
</organism>
<dbReference type="GO" id="GO:0010181">
    <property type="term" value="F:FMN binding"/>
    <property type="evidence" value="ECO:0007669"/>
    <property type="project" value="InterPro"/>
</dbReference>
<dbReference type="OrthoDB" id="9772736at2"/>